<organism evidence="3 4">
    <name type="scientific">Echria macrotheca</name>
    <dbReference type="NCBI Taxonomy" id="438768"/>
    <lineage>
        <taxon>Eukaryota</taxon>
        <taxon>Fungi</taxon>
        <taxon>Dikarya</taxon>
        <taxon>Ascomycota</taxon>
        <taxon>Pezizomycotina</taxon>
        <taxon>Sordariomycetes</taxon>
        <taxon>Sordariomycetidae</taxon>
        <taxon>Sordariales</taxon>
        <taxon>Schizotheciaceae</taxon>
        <taxon>Echria</taxon>
    </lineage>
</organism>
<feature type="region of interest" description="Disordered" evidence="2">
    <location>
        <begin position="305"/>
        <end position="335"/>
    </location>
</feature>
<accession>A0AAJ0B6J1</accession>
<feature type="region of interest" description="Disordered" evidence="2">
    <location>
        <begin position="1"/>
        <end position="24"/>
    </location>
</feature>
<feature type="coiled-coil region" evidence="1">
    <location>
        <begin position="339"/>
        <end position="370"/>
    </location>
</feature>
<dbReference type="Proteomes" id="UP001239445">
    <property type="component" value="Unassembled WGS sequence"/>
</dbReference>
<evidence type="ECO:0000256" key="2">
    <source>
        <dbReference type="SAM" id="MobiDB-lite"/>
    </source>
</evidence>
<keyword evidence="1" id="KW-0175">Coiled coil</keyword>
<protein>
    <submittedName>
        <fullName evidence="3">Uncharacterized protein</fullName>
    </submittedName>
</protein>
<evidence type="ECO:0000313" key="3">
    <source>
        <dbReference type="EMBL" id="KAK1750276.1"/>
    </source>
</evidence>
<evidence type="ECO:0000313" key="4">
    <source>
        <dbReference type="Proteomes" id="UP001239445"/>
    </source>
</evidence>
<feature type="region of interest" description="Disordered" evidence="2">
    <location>
        <begin position="168"/>
        <end position="188"/>
    </location>
</feature>
<proteinExistence type="predicted"/>
<evidence type="ECO:0000256" key="1">
    <source>
        <dbReference type="SAM" id="Coils"/>
    </source>
</evidence>
<comment type="caution">
    <text evidence="3">The sequence shown here is derived from an EMBL/GenBank/DDBJ whole genome shotgun (WGS) entry which is preliminary data.</text>
</comment>
<feature type="region of interest" description="Disordered" evidence="2">
    <location>
        <begin position="70"/>
        <end position="96"/>
    </location>
</feature>
<sequence>MQNIRNIWSKPESQPRVAEWPPRRKSLAKTSMSEFLEVLKGEPTTEGDIYPLYPTRPRFLIRVRKRVAGEDTTRPQWRGRQPPAPRFPEDELPPFQPRRVNVTVPQELFAGRLPSRNHGTSLGSPALIAPTVVAMTATEAVGTIDSFRERVSAVPIVREPAVPRAPPLPSVLDPHFRPTPRNPTPRIPFGRVMSELKILLDPAWERNPPLPLPSVLDRLLRFTRRDPAPRIASAEPASETTPLLERSSKVRYKTLPSGLSIVTEHLEERKQNPSPTDPEMTLSSVAKRAREGSAMVANGRHPVLTKPVEIPEPTSPEKRAEERQRRRWAAGPDPMLRTLERVRKRKNDWKKEEEEELKKYVEAIKKGRRRRMKRKMKIDEEEG</sequence>
<dbReference type="EMBL" id="MU839848">
    <property type="protein sequence ID" value="KAK1750276.1"/>
    <property type="molecule type" value="Genomic_DNA"/>
</dbReference>
<name>A0AAJ0B6J1_9PEZI</name>
<reference evidence="3" key="1">
    <citation type="submission" date="2023-06" db="EMBL/GenBank/DDBJ databases">
        <title>Genome-scale phylogeny and comparative genomics of the fungal order Sordariales.</title>
        <authorList>
            <consortium name="Lawrence Berkeley National Laboratory"/>
            <person name="Hensen N."/>
            <person name="Bonometti L."/>
            <person name="Westerberg I."/>
            <person name="Brannstrom I.O."/>
            <person name="Guillou S."/>
            <person name="Cros-Aarteil S."/>
            <person name="Calhoun S."/>
            <person name="Haridas S."/>
            <person name="Kuo A."/>
            <person name="Mondo S."/>
            <person name="Pangilinan J."/>
            <person name="Riley R."/>
            <person name="Labutti K."/>
            <person name="Andreopoulos B."/>
            <person name="Lipzen A."/>
            <person name="Chen C."/>
            <person name="Yanf M."/>
            <person name="Daum C."/>
            <person name="Ng V."/>
            <person name="Clum A."/>
            <person name="Steindorff A."/>
            <person name="Ohm R."/>
            <person name="Martin F."/>
            <person name="Silar P."/>
            <person name="Natvig D."/>
            <person name="Lalanne C."/>
            <person name="Gautier V."/>
            <person name="Ament-Velasquez S.L."/>
            <person name="Kruys A."/>
            <person name="Hutchinson M.I."/>
            <person name="Powell A.J."/>
            <person name="Barry K."/>
            <person name="Miller A.N."/>
            <person name="Grigoriev I.V."/>
            <person name="Debuchy R."/>
            <person name="Gladieux P."/>
            <person name="Thoren M.H."/>
            <person name="Johannesson H."/>
        </authorList>
    </citation>
    <scope>NUCLEOTIDE SEQUENCE</scope>
    <source>
        <strain evidence="3">PSN4</strain>
    </source>
</reference>
<dbReference type="AlphaFoldDB" id="A0AAJ0B6J1"/>
<gene>
    <name evidence="3" type="ORF">QBC47DRAFT_439036</name>
</gene>
<feature type="compositionally biased region" description="Basic and acidic residues" evidence="2">
    <location>
        <begin position="315"/>
        <end position="324"/>
    </location>
</feature>
<keyword evidence="4" id="KW-1185">Reference proteome</keyword>